<evidence type="ECO:0000313" key="6">
    <source>
        <dbReference type="Proteomes" id="UP000235786"/>
    </source>
</evidence>
<dbReference type="Pfam" id="PF17100">
    <property type="entry name" value="NACHT_N"/>
    <property type="match status" value="1"/>
</dbReference>
<dbReference type="PANTHER" id="PTHR10039:SF16">
    <property type="entry name" value="GPI INOSITOL-DEACYLASE"/>
    <property type="match status" value="1"/>
</dbReference>
<dbReference type="Pfam" id="PF24883">
    <property type="entry name" value="NPHP3_N"/>
    <property type="match status" value="1"/>
</dbReference>
<dbReference type="InterPro" id="IPR031359">
    <property type="entry name" value="NACHT_N"/>
</dbReference>
<reference evidence="5 6" key="1">
    <citation type="submission" date="2016-04" db="EMBL/GenBank/DDBJ databases">
        <title>A degradative enzymes factory behind the ericoid mycorrhizal symbiosis.</title>
        <authorList>
            <consortium name="DOE Joint Genome Institute"/>
            <person name="Martino E."/>
            <person name="Morin E."/>
            <person name="Grelet G."/>
            <person name="Kuo A."/>
            <person name="Kohler A."/>
            <person name="Daghino S."/>
            <person name="Barry K."/>
            <person name="Choi C."/>
            <person name="Cichocki N."/>
            <person name="Clum A."/>
            <person name="Copeland A."/>
            <person name="Hainaut M."/>
            <person name="Haridas S."/>
            <person name="Labutti K."/>
            <person name="Lindquist E."/>
            <person name="Lipzen A."/>
            <person name="Khouja H.-R."/>
            <person name="Murat C."/>
            <person name="Ohm R."/>
            <person name="Olson A."/>
            <person name="Spatafora J."/>
            <person name="Veneault-Fourrey C."/>
            <person name="Henrissat B."/>
            <person name="Grigoriev I."/>
            <person name="Martin F."/>
            <person name="Perotto S."/>
        </authorList>
    </citation>
    <scope>NUCLEOTIDE SEQUENCE [LARGE SCALE GENOMIC DNA]</scope>
    <source>
        <strain evidence="5 6">F</strain>
    </source>
</reference>
<gene>
    <name evidence="5" type="ORF">L207DRAFT_474704</name>
</gene>
<dbReference type="PROSITE" id="PS50297">
    <property type="entry name" value="ANK_REP_REGION"/>
    <property type="match status" value="3"/>
</dbReference>
<feature type="repeat" description="ANK" evidence="2">
    <location>
        <begin position="996"/>
        <end position="1028"/>
    </location>
</feature>
<dbReference type="STRING" id="1149755.A0A2J6QU88"/>
<feature type="compositionally biased region" description="Polar residues" evidence="3">
    <location>
        <begin position="7"/>
        <end position="21"/>
    </location>
</feature>
<dbReference type="Proteomes" id="UP000235786">
    <property type="component" value="Unassembled WGS sequence"/>
</dbReference>
<feature type="region of interest" description="Disordered" evidence="3">
    <location>
        <begin position="1"/>
        <end position="91"/>
    </location>
</feature>
<dbReference type="InterPro" id="IPR027417">
    <property type="entry name" value="P-loop_NTPase"/>
</dbReference>
<evidence type="ECO:0000313" key="5">
    <source>
        <dbReference type="EMBL" id="PMD29825.1"/>
    </source>
</evidence>
<evidence type="ECO:0000259" key="4">
    <source>
        <dbReference type="PROSITE" id="PS50837"/>
    </source>
</evidence>
<organism evidence="5 6">
    <name type="scientific">Hyaloscypha variabilis (strain UAMH 11265 / GT02V1 / F)</name>
    <name type="common">Meliniomyces variabilis</name>
    <dbReference type="NCBI Taxonomy" id="1149755"/>
    <lineage>
        <taxon>Eukaryota</taxon>
        <taxon>Fungi</taxon>
        <taxon>Dikarya</taxon>
        <taxon>Ascomycota</taxon>
        <taxon>Pezizomycotina</taxon>
        <taxon>Leotiomycetes</taxon>
        <taxon>Helotiales</taxon>
        <taxon>Hyaloscyphaceae</taxon>
        <taxon>Hyaloscypha</taxon>
        <taxon>Hyaloscypha variabilis</taxon>
    </lineage>
</organism>
<dbReference type="Gene3D" id="1.25.40.20">
    <property type="entry name" value="Ankyrin repeat-containing domain"/>
    <property type="match status" value="1"/>
</dbReference>
<evidence type="ECO:0000256" key="1">
    <source>
        <dbReference type="ARBA" id="ARBA00022737"/>
    </source>
</evidence>
<sequence>MTDPKTRASSSAQPKHTSGSMVSRFKGSLGFGRKNQKDSRSAPLHNFREDHGRGDVEHSKTGDGKESSLSGKVSTSTDQKPSSSTQSLPLEERLCPISELWNQAYDDLKRDEEKLVSDYQSVLSSDLAMTMITPTLMIMGSKEERKQQMATLLARKVEEAKKKTWKLKFGGKEIPVKEVVESVVGIISWADDYISGALSTNPYASVAWGGVSLLLPLVVNPSKQAASLASGLDYISDLIVRSKMREDLYDRRYRSGDHEEDQKLFQASHMMYRDTLKKLYVAILKFEARSIVYYAKNGAYRLGLDMVKFDGWDDILNGVKTSETAFIQVYESWKDIRDEEESNALVSRHREHMNMMTTISGDVSGLRSAIEDAQRDSKRCGLLNWLSNVDPSEFYNLAIDKRQPHTGEWLIKENVDFNSWKGAPNSLLWLNGKAGSGKSVLSASVIKHLEESYDSDPEKAIAYYYFSFTRISEKRQGVEEMLSSVIKQLCCRRPDTPVSVQSLQKYQEKGQRPDRETLEDALAGAMHGFSELYIVLDALDECPSESGERDKLLRTLLRLRHNAQPNLHLFFTSRRENDIEVELKTPSSGPSPIIDVDLSAIQVALEHDIGLYIDQTFDQQPFRRWPGEIKKAAKSALIKNADGMFQYVSCQFDALRDHQSPAAIRKALSDLPHGLDETYNRMLKEVKPGYQKQVASVLKWLVYSPRPLYLDEVEEIFILDPEKPVPFDDDDRVFDVLSYLPGMVTKVPVSNFNRWATHVQAYEIRFSHFSIKEYLISTRINYRIFSTPEQVSRLHISECCLAYHLQLSETIQADEDTVEKYVLWTYIAQYCVAHMEQVPFKAWTASLKDRVTQAFTAHSQPLYNMIRIWDPWRRLRKWGVRQQDLAPPLFYSTLYDARHLSTLLIENGADVEECWLPNDSYPDNYPSAYATPLQVAAYRRNKVSAKLLIENGANVNAQGRLFYYNNALSAAASFGSLELVRLLLGSGAEVNAKGGDYGNALQAAAHWGDLEIVQLLLSSGAEVNAKGGKYGNAIQAAIARDRMEVAELLVSRGATCLTPEPEWDTWLEEFEGNYGDVELVHMFREDPEGYIKRWREEKRLEREEV</sequence>
<feature type="compositionally biased region" description="Polar residues" evidence="3">
    <location>
        <begin position="67"/>
        <end position="88"/>
    </location>
</feature>
<dbReference type="Pfam" id="PF00023">
    <property type="entry name" value="Ank"/>
    <property type="match status" value="1"/>
</dbReference>
<feature type="domain" description="NACHT" evidence="4">
    <location>
        <begin position="426"/>
        <end position="574"/>
    </location>
</feature>
<proteinExistence type="predicted"/>
<dbReference type="InterPro" id="IPR056884">
    <property type="entry name" value="NPHP3-like_N"/>
</dbReference>
<dbReference type="EMBL" id="KZ613971">
    <property type="protein sequence ID" value="PMD29825.1"/>
    <property type="molecule type" value="Genomic_DNA"/>
</dbReference>
<dbReference type="SUPFAM" id="SSF52540">
    <property type="entry name" value="P-loop containing nucleoside triphosphate hydrolases"/>
    <property type="match status" value="1"/>
</dbReference>
<dbReference type="InterPro" id="IPR036770">
    <property type="entry name" value="Ankyrin_rpt-contain_sf"/>
</dbReference>
<keyword evidence="2" id="KW-0040">ANK repeat</keyword>
<dbReference type="InterPro" id="IPR002110">
    <property type="entry name" value="Ankyrin_rpt"/>
</dbReference>
<evidence type="ECO:0000256" key="3">
    <source>
        <dbReference type="SAM" id="MobiDB-lite"/>
    </source>
</evidence>
<evidence type="ECO:0000256" key="2">
    <source>
        <dbReference type="PROSITE-ProRule" id="PRU00023"/>
    </source>
</evidence>
<dbReference type="PROSITE" id="PS50837">
    <property type="entry name" value="NACHT"/>
    <property type="match status" value="1"/>
</dbReference>
<feature type="repeat" description="ANK" evidence="2">
    <location>
        <begin position="963"/>
        <end position="995"/>
    </location>
</feature>
<dbReference type="PROSITE" id="PS50088">
    <property type="entry name" value="ANK_REPEAT"/>
    <property type="match status" value="3"/>
</dbReference>
<dbReference type="Gene3D" id="3.40.50.300">
    <property type="entry name" value="P-loop containing nucleotide triphosphate hydrolases"/>
    <property type="match status" value="1"/>
</dbReference>
<protein>
    <recommendedName>
        <fullName evidence="4">NACHT domain-containing protein</fullName>
    </recommendedName>
</protein>
<dbReference type="InterPro" id="IPR007111">
    <property type="entry name" value="NACHT_NTPase"/>
</dbReference>
<name>A0A2J6QU88_HYAVF</name>
<dbReference type="OrthoDB" id="4772757at2759"/>
<dbReference type="Pfam" id="PF12796">
    <property type="entry name" value="Ank_2"/>
    <property type="match status" value="1"/>
</dbReference>
<dbReference type="SUPFAM" id="SSF48403">
    <property type="entry name" value="Ankyrin repeat"/>
    <property type="match status" value="1"/>
</dbReference>
<dbReference type="PANTHER" id="PTHR10039">
    <property type="entry name" value="AMELOGENIN"/>
    <property type="match status" value="1"/>
</dbReference>
<keyword evidence="1" id="KW-0677">Repeat</keyword>
<feature type="compositionally biased region" description="Basic and acidic residues" evidence="3">
    <location>
        <begin position="35"/>
        <end position="66"/>
    </location>
</feature>
<accession>A0A2J6QU88</accession>
<feature type="repeat" description="ANK" evidence="2">
    <location>
        <begin position="928"/>
        <end position="960"/>
    </location>
</feature>
<keyword evidence="6" id="KW-1185">Reference proteome</keyword>
<dbReference type="AlphaFoldDB" id="A0A2J6QU88"/>
<dbReference type="SMART" id="SM00248">
    <property type="entry name" value="ANK"/>
    <property type="match status" value="5"/>
</dbReference>